<comment type="caution">
    <text evidence="3">The sequence shown here is derived from an EMBL/GenBank/DDBJ whole genome shotgun (WGS) entry which is preliminary data.</text>
</comment>
<dbReference type="PANTHER" id="PTHR34403:SF16">
    <property type="entry name" value="GLYCINE, ALANINE AND ASPARAGINE-RICH PROTEIN-LIKE"/>
    <property type="match status" value="1"/>
</dbReference>
<evidence type="ECO:0000313" key="4">
    <source>
        <dbReference type="Proteomes" id="UP001524460"/>
    </source>
</evidence>
<dbReference type="RefSeq" id="WP_255044701.1">
    <property type="nucleotide sequence ID" value="NZ_JANEYT010000079.1"/>
</dbReference>
<accession>A0ABT1N793</accession>
<evidence type="ECO:0000259" key="2">
    <source>
        <dbReference type="Pfam" id="PF07728"/>
    </source>
</evidence>
<feature type="domain" description="ATPase dynein-related AAA" evidence="2">
    <location>
        <begin position="108"/>
        <end position="236"/>
    </location>
</feature>
<dbReference type="Pfam" id="PF07728">
    <property type="entry name" value="AAA_5"/>
    <property type="match status" value="1"/>
</dbReference>
<protein>
    <submittedName>
        <fullName evidence="3">AAA family ATPase</fullName>
    </submittedName>
</protein>
<gene>
    <name evidence="3" type="ORF">NHN17_21480</name>
</gene>
<dbReference type="InterPro" id="IPR011704">
    <property type="entry name" value="ATPase_dyneun-rel_AAA"/>
</dbReference>
<dbReference type="InterPro" id="IPR027417">
    <property type="entry name" value="P-loop_NTPase"/>
</dbReference>
<dbReference type="PANTHER" id="PTHR34403">
    <property type="entry name" value="TOL-PAL SYSTEM PROTEIN TOLA"/>
    <property type="match status" value="1"/>
</dbReference>
<dbReference type="EMBL" id="JANEYT010000079">
    <property type="protein sequence ID" value="MCQ1060621.1"/>
    <property type="molecule type" value="Genomic_DNA"/>
</dbReference>
<reference evidence="3 4" key="1">
    <citation type="submission" date="2022-07" db="EMBL/GenBank/DDBJ databases">
        <title>Photobacterium pectinilyticum sp. nov., a marine bacterium isolated from surface seawater of Qingdao offshore.</title>
        <authorList>
            <person name="Wang X."/>
        </authorList>
    </citation>
    <scope>NUCLEOTIDE SEQUENCE [LARGE SCALE GENOMIC DNA]</scope>
    <source>
        <strain evidence="3 4">ZSDE20</strain>
    </source>
</reference>
<evidence type="ECO:0000256" key="1">
    <source>
        <dbReference type="SAM" id="MobiDB-lite"/>
    </source>
</evidence>
<feature type="region of interest" description="Disordered" evidence="1">
    <location>
        <begin position="448"/>
        <end position="550"/>
    </location>
</feature>
<dbReference type="SUPFAM" id="SSF52540">
    <property type="entry name" value="P-loop containing nucleoside triphosphate hydrolases"/>
    <property type="match status" value="1"/>
</dbReference>
<proteinExistence type="predicted"/>
<sequence>MSNKLNLNFDKLDQLTVEQLSALYESKECSHKLKQAINFLPLWKEVDFKRAGDIFGNDWIGDPDTALPVRRFRHPEVAKLNGMYVPDRDVLFDSVMYMASERMLAMSLYGETGTGKSEMPQFISAKLSIPMLELSLTASTRDDKIQGTYQLADGATFFAEGVVPTAYDSRGPGFMLVVNELDKGSESVIAKLHNICDSKPFTIEDTGEVIQPNQSFRFFGTTQTAGNGDSRGSYNVQKLDRAFSARFMWLETKYPSQDVMKQILQRQFPALTDKLNRMLTQYFHFCTVALENGKAEEQGKKISQILGGGDAYQRIDTPISIRLIRGLAHRIIFSGNQRTIKDSFLSVIINSAEEHDQHALAFIAENVFGDAYEKPPLLKTVKPKTEMEHLALQNLREGIEAMKVEQLRQALILLHEPEVTDPMDVGLTLNDAHAIVMADVETRADANLEASDEKRQAEAEAKAQAEAEEQARLEAEAKAQAEAEEQARLEAEAKAQAEAEEQARLEAEAKAQAEAEEQARLEAEAKAQAEAKEQARLEAEAKAQVEAQSHDQQWKDKLAALAQQQNNVASSELQDVSNVVFSAYVYTDGDRRKFWGIGIDERGTHTLFSHPVTSEITYYHREMSTFAEGEKSALLYAESKRSEKLATGYLATQNIKWDFQTGKFYPAPAAA</sequence>
<keyword evidence="4" id="KW-1185">Reference proteome</keyword>
<dbReference type="Proteomes" id="UP001524460">
    <property type="component" value="Unassembled WGS sequence"/>
</dbReference>
<dbReference type="InterPro" id="IPR050972">
    <property type="entry name" value="SDr-like"/>
</dbReference>
<organism evidence="3 4">
    <name type="scientific">Photobacterium pectinilyticum</name>
    <dbReference type="NCBI Taxonomy" id="2906793"/>
    <lineage>
        <taxon>Bacteria</taxon>
        <taxon>Pseudomonadati</taxon>
        <taxon>Pseudomonadota</taxon>
        <taxon>Gammaproteobacteria</taxon>
        <taxon>Vibrionales</taxon>
        <taxon>Vibrionaceae</taxon>
        <taxon>Photobacterium</taxon>
    </lineage>
</organism>
<dbReference type="Gene3D" id="3.40.50.300">
    <property type="entry name" value="P-loop containing nucleotide triphosphate hydrolases"/>
    <property type="match status" value="1"/>
</dbReference>
<evidence type="ECO:0000313" key="3">
    <source>
        <dbReference type="EMBL" id="MCQ1060621.1"/>
    </source>
</evidence>
<name>A0ABT1N793_9GAMM</name>